<gene>
    <name evidence="1" type="ORF">MSG28_001481</name>
</gene>
<name>A0ACC0KUT8_CHOFU</name>
<dbReference type="Proteomes" id="UP001064048">
    <property type="component" value="Chromosome 2"/>
</dbReference>
<evidence type="ECO:0000313" key="2">
    <source>
        <dbReference type="Proteomes" id="UP001064048"/>
    </source>
</evidence>
<proteinExistence type="predicted"/>
<dbReference type="EMBL" id="CM046102">
    <property type="protein sequence ID" value="KAI8440055.1"/>
    <property type="molecule type" value="Genomic_DNA"/>
</dbReference>
<keyword evidence="2" id="KW-1185">Reference proteome</keyword>
<accession>A0ACC0KUT8</accession>
<reference evidence="1 2" key="1">
    <citation type="journal article" date="2022" name="Genome Biol. Evol.">
        <title>The Spruce Budworm Genome: Reconstructing the Evolutionary History of Antifreeze Proteins.</title>
        <authorList>
            <person name="Beliveau C."/>
            <person name="Gagne P."/>
            <person name="Picq S."/>
            <person name="Vernygora O."/>
            <person name="Keeling C.I."/>
            <person name="Pinkney K."/>
            <person name="Doucet D."/>
            <person name="Wen F."/>
            <person name="Johnston J.S."/>
            <person name="Maaroufi H."/>
            <person name="Boyle B."/>
            <person name="Laroche J."/>
            <person name="Dewar K."/>
            <person name="Juretic N."/>
            <person name="Blackburn G."/>
            <person name="Nisole A."/>
            <person name="Brunet B."/>
            <person name="Brandao M."/>
            <person name="Lumley L."/>
            <person name="Duan J."/>
            <person name="Quan G."/>
            <person name="Lucarotti C.J."/>
            <person name="Roe A.D."/>
            <person name="Sperling F.A.H."/>
            <person name="Levesque R.C."/>
            <person name="Cusson M."/>
        </authorList>
    </citation>
    <scope>NUCLEOTIDE SEQUENCE [LARGE SCALE GENOMIC DNA]</scope>
    <source>
        <strain evidence="1">Glfc:IPQL:Cfum</strain>
    </source>
</reference>
<organism evidence="1 2">
    <name type="scientific">Choristoneura fumiferana</name>
    <name type="common">Spruce budworm moth</name>
    <name type="synonym">Archips fumiferana</name>
    <dbReference type="NCBI Taxonomy" id="7141"/>
    <lineage>
        <taxon>Eukaryota</taxon>
        <taxon>Metazoa</taxon>
        <taxon>Ecdysozoa</taxon>
        <taxon>Arthropoda</taxon>
        <taxon>Hexapoda</taxon>
        <taxon>Insecta</taxon>
        <taxon>Pterygota</taxon>
        <taxon>Neoptera</taxon>
        <taxon>Endopterygota</taxon>
        <taxon>Lepidoptera</taxon>
        <taxon>Glossata</taxon>
        <taxon>Ditrysia</taxon>
        <taxon>Tortricoidea</taxon>
        <taxon>Tortricidae</taxon>
        <taxon>Tortricinae</taxon>
        <taxon>Choristoneura</taxon>
    </lineage>
</organism>
<sequence length="322" mass="35798">MLLRCAVLVFYLNFVSTEVIHSGKSAISDVDDIFSLWPSIHNGVKLMRLRKREAETQKPELPTTVKPIQSLDQSAGQSLEQVPAQKPAQHSQQILVQEPAKPPSEASENTFRQLTESPVALNKSENAPVTNSNPKDEHPVTNDIKVPVNPAHNVNLANGTETKSEVNATVTGAPPKINLSDPGVLKRAFIVFGGFALLGAAYYFIFYRKKNSNNDAKNTHSSIDPNQFRYGVLQSEDKRNNLELSRVPLTMESDDDDDEDLEIFDLGQKKKSLSYINLEQHDEDIVLNDSRSIDMENLLVDIEDKNSDTLINWSSSGSKSIL</sequence>
<evidence type="ECO:0000313" key="1">
    <source>
        <dbReference type="EMBL" id="KAI8440055.1"/>
    </source>
</evidence>
<protein>
    <submittedName>
        <fullName evidence="1">Uncharacterized protein</fullName>
    </submittedName>
</protein>
<comment type="caution">
    <text evidence="1">The sequence shown here is derived from an EMBL/GenBank/DDBJ whole genome shotgun (WGS) entry which is preliminary data.</text>
</comment>